<keyword evidence="2 5" id="KW-0547">Nucleotide-binding</keyword>
<evidence type="ECO:0000313" key="8">
    <source>
        <dbReference type="Proteomes" id="UP001060733"/>
    </source>
</evidence>
<dbReference type="PANTHER" id="PTHR36510:SF1">
    <property type="entry name" value="GLUTAMATE--CYSTEINE LIGASE 2-RELATED"/>
    <property type="match status" value="1"/>
</dbReference>
<reference evidence="7" key="1">
    <citation type="submission" date="2022-10" db="EMBL/GenBank/DDBJ databases">
        <authorList>
            <person name="Mo P."/>
        </authorList>
    </citation>
    <scope>NUCLEOTIDE SEQUENCE</scope>
    <source>
        <strain evidence="7">HUAS 14-6</strain>
    </source>
</reference>
<comment type="function">
    <text evidence="5">ATP-dependent carboxylate-amine ligase which exhibits weak glutamate--cysteine ligase activity.</text>
</comment>
<dbReference type="EC" id="6.3.2.2" evidence="5"/>
<protein>
    <recommendedName>
        <fullName evidence="5">Putative glutamate--cysteine ligase 2</fullName>
        <ecNumber evidence="5">6.3.2.2</ecNumber>
    </recommendedName>
    <alternativeName>
        <fullName evidence="5">Gamma-glutamylcysteine synthetase 2</fullName>
        <shortName evidence="5">GCS 2</shortName>
        <shortName evidence="5">Gamma-GCS 2</shortName>
    </alternativeName>
</protein>
<dbReference type="Proteomes" id="UP001060733">
    <property type="component" value="Chromosome"/>
</dbReference>
<dbReference type="NCBIfam" id="TIGR02050">
    <property type="entry name" value="gshA_cyan_rel"/>
    <property type="match status" value="1"/>
</dbReference>
<name>A0ABY6EYP3_9ACTN</name>
<evidence type="ECO:0000256" key="4">
    <source>
        <dbReference type="ARBA" id="ARBA00048819"/>
    </source>
</evidence>
<feature type="region of interest" description="Disordered" evidence="6">
    <location>
        <begin position="382"/>
        <end position="476"/>
    </location>
</feature>
<dbReference type="GO" id="GO:0004357">
    <property type="term" value="F:glutamate-cysteine ligase activity"/>
    <property type="evidence" value="ECO:0007669"/>
    <property type="project" value="UniProtKB-EC"/>
</dbReference>
<evidence type="ECO:0000256" key="2">
    <source>
        <dbReference type="ARBA" id="ARBA00022741"/>
    </source>
</evidence>
<evidence type="ECO:0000256" key="6">
    <source>
        <dbReference type="SAM" id="MobiDB-lite"/>
    </source>
</evidence>
<accession>A0ABY6EYP3</accession>
<keyword evidence="3 5" id="KW-0067">ATP-binding</keyword>
<keyword evidence="1 5" id="KW-0436">Ligase</keyword>
<keyword evidence="8" id="KW-1185">Reference proteome</keyword>
<dbReference type="InterPro" id="IPR050141">
    <property type="entry name" value="GCL_type2/YbdK_subfam"/>
</dbReference>
<dbReference type="Pfam" id="PF04107">
    <property type="entry name" value="GCS2"/>
    <property type="match status" value="1"/>
</dbReference>
<comment type="similarity">
    <text evidence="5">Belongs to the glutamate--cysteine ligase type 2 family. YbdK subfamily.</text>
</comment>
<gene>
    <name evidence="7" type="ORF">N8I86_35255</name>
</gene>
<dbReference type="InterPro" id="IPR011793">
    <property type="entry name" value="YbdK"/>
</dbReference>
<sequence length="476" mass="51370">MTVRLGAEEEFHVLDVESGRLVPRAAELLGRFDRPGLTSELQRSVVESNSGVHDTLDGLWTDLASTRRRLDAAASAAGLAVVAAGTVPLAGLGSRDVTADPRYQRMADDYRRVADEQLICSAQIHVDVPDRDTAVRAMCLVSPWLPPLLALSASSPFWLGTDTGYASWRTMLWQRWPTAGPAGCHRDAADYDEAVAELIRSGVISDAGMIYHDVRPSAHQNTLELRICDACPRVETVVLVAGLFRALVRQACEHLEHADGPVCDGRHDWLRAAAWRAARSGLEGHLVDPVTRYGAPAPDVLTGMLARLRPALEAAGDWETVHGLLEEALADGTAAHRLRRAAQADDLLASVDLMVAETRGERPASRPAAGRRPATARLDALAAHPSPGRPPPRPRAPDQTAPPATGGRAGRVAETAGHRRPNKECDQLMLIPQDPPTPEHPSPERPARTGPPGRQLRRNGRTARTVRSAAREKGIL</sequence>
<organism evidence="7 8">
    <name type="scientific">Streptomyces albidocamelliae</name>
    <dbReference type="NCBI Taxonomy" id="2981135"/>
    <lineage>
        <taxon>Bacteria</taxon>
        <taxon>Bacillati</taxon>
        <taxon>Actinomycetota</taxon>
        <taxon>Actinomycetes</taxon>
        <taxon>Kitasatosporales</taxon>
        <taxon>Streptomycetaceae</taxon>
        <taxon>Streptomyces</taxon>
    </lineage>
</organism>
<evidence type="ECO:0000313" key="7">
    <source>
        <dbReference type="EMBL" id="UXY39504.1"/>
    </source>
</evidence>
<comment type="catalytic activity">
    <reaction evidence="4 5">
        <text>L-cysteine + L-glutamate + ATP = gamma-L-glutamyl-L-cysteine + ADP + phosphate + H(+)</text>
        <dbReference type="Rhea" id="RHEA:13285"/>
        <dbReference type="ChEBI" id="CHEBI:15378"/>
        <dbReference type="ChEBI" id="CHEBI:29985"/>
        <dbReference type="ChEBI" id="CHEBI:30616"/>
        <dbReference type="ChEBI" id="CHEBI:35235"/>
        <dbReference type="ChEBI" id="CHEBI:43474"/>
        <dbReference type="ChEBI" id="CHEBI:58173"/>
        <dbReference type="ChEBI" id="CHEBI:456216"/>
        <dbReference type="EC" id="6.3.2.2"/>
    </reaction>
</comment>
<dbReference type="SUPFAM" id="SSF55931">
    <property type="entry name" value="Glutamine synthetase/guanido kinase"/>
    <property type="match status" value="1"/>
</dbReference>
<evidence type="ECO:0000256" key="3">
    <source>
        <dbReference type="ARBA" id="ARBA00022840"/>
    </source>
</evidence>
<dbReference type="EMBL" id="CP106795">
    <property type="protein sequence ID" value="UXY39504.1"/>
    <property type="molecule type" value="Genomic_DNA"/>
</dbReference>
<proteinExistence type="inferred from homology"/>
<dbReference type="InterPro" id="IPR006336">
    <property type="entry name" value="GCS2"/>
</dbReference>
<dbReference type="HAMAP" id="MF_01609">
    <property type="entry name" value="Glu_cys_ligase_2"/>
    <property type="match status" value="1"/>
</dbReference>
<dbReference type="RefSeq" id="WP_263279668.1">
    <property type="nucleotide sequence ID" value="NZ_CP106795.1"/>
</dbReference>
<dbReference type="PANTHER" id="PTHR36510">
    <property type="entry name" value="GLUTAMATE--CYSTEINE LIGASE 2-RELATED"/>
    <property type="match status" value="1"/>
</dbReference>
<dbReference type="Gene3D" id="3.30.590.20">
    <property type="match status" value="1"/>
</dbReference>
<evidence type="ECO:0000256" key="5">
    <source>
        <dbReference type="HAMAP-Rule" id="MF_01609"/>
    </source>
</evidence>
<evidence type="ECO:0000256" key="1">
    <source>
        <dbReference type="ARBA" id="ARBA00022598"/>
    </source>
</evidence>
<dbReference type="NCBIfam" id="NF010041">
    <property type="entry name" value="PRK13517.1-1"/>
    <property type="match status" value="1"/>
</dbReference>
<dbReference type="InterPro" id="IPR014746">
    <property type="entry name" value="Gln_synth/guanido_kin_cat_dom"/>
</dbReference>